<dbReference type="InterPro" id="IPR011042">
    <property type="entry name" value="6-blade_b-propeller_TolB-like"/>
</dbReference>
<dbReference type="Pfam" id="PF17170">
    <property type="entry name" value="DUF5128"/>
    <property type="match status" value="1"/>
</dbReference>
<dbReference type="InterPro" id="IPR001258">
    <property type="entry name" value="NHL_repeat"/>
</dbReference>
<dbReference type="GO" id="GO:0008270">
    <property type="term" value="F:zinc ion binding"/>
    <property type="evidence" value="ECO:0007669"/>
    <property type="project" value="UniProtKB-KW"/>
</dbReference>
<organism evidence="3 4">
    <name type="scientific">Paralvinella palmiformis</name>
    <dbReference type="NCBI Taxonomy" id="53620"/>
    <lineage>
        <taxon>Eukaryota</taxon>
        <taxon>Metazoa</taxon>
        <taxon>Spiralia</taxon>
        <taxon>Lophotrochozoa</taxon>
        <taxon>Annelida</taxon>
        <taxon>Polychaeta</taxon>
        <taxon>Sedentaria</taxon>
        <taxon>Canalipalpata</taxon>
        <taxon>Terebellida</taxon>
        <taxon>Terebelliformia</taxon>
        <taxon>Alvinellidae</taxon>
        <taxon>Paralvinella</taxon>
    </lineage>
</organism>
<reference evidence="3" key="1">
    <citation type="journal article" date="2023" name="Mol. Biol. Evol.">
        <title>Third-Generation Sequencing Reveals the Adaptive Role of the Epigenome in Three Deep-Sea Polychaetes.</title>
        <authorList>
            <person name="Perez M."/>
            <person name="Aroh O."/>
            <person name="Sun Y."/>
            <person name="Lan Y."/>
            <person name="Juniper S.K."/>
            <person name="Young C.R."/>
            <person name="Angers B."/>
            <person name="Qian P.Y."/>
        </authorList>
    </citation>
    <scope>NUCLEOTIDE SEQUENCE</scope>
    <source>
        <strain evidence="3">P08H-3</strain>
    </source>
</reference>
<feature type="repeat" description="NHL" evidence="2">
    <location>
        <begin position="123"/>
        <end position="163"/>
    </location>
</feature>
<sequence length="306" mass="33643">MSSKHRHQQTTTAGRQNTILVTKPRYIIPTQVADKVFLVKPVAVAVSPQDGKIVVADQELSQLILFDRKYKFIKVIGRHGDGECEFDTVKAVTISRDGDIIVADSGNNRIQVLTPSGEFVSMFGKEGGGVGEFREMSDIVVDSQNRIYICDCGNNRIQILDITGSFVREFGCTGNKMVDVPHPQGISVCPSTGNIILADTSNKRIQVFYATGKHRVTIGWGVSDDDGLLEPVSVRAGPDWTIYVADPTQGRVCVYKSDGSLVMEVGHNGNLDNGEQFEPRYLAINREAKELIVVDSLNKRIIVFKA</sequence>
<name>A0AAD9NFF0_9ANNE</name>
<feature type="repeat" description="NHL" evidence="2">
    <location>
        <begin position="182"/>
        <end position="211"/>
    </location>
</feature>
<dbReference type="PANTHER" id="PTHR24104">
    <property type="entry name" value="E3 UBIQUITIN-PROTEIN LIGASE NHLRC1-RELATED"/>
    <property type="match status" value="1"/>
</dbReference>
<protein>
    <submittedName>
        <fullName evidence="3">Uncharacterized protein</fullName>
    </submittedName>
</protein>
<dbReference type="Pfam" id="PF01436">
    <property type="entry name" value="NHL"/>
    <property type="match status" value="1"/>
</dbReference>
<dbReference type="Proteomes" id="UP001208570">
    <property type="component" value="Unassembled WGS sequence"/>
</dbReference>
<accession>A0AAD9NFF0</accession>
<dbReference type="SUPFAM" id="SSF101898">
    <property type="entry name" value="NHL repeat"/>
    <property type="match status" value="1"/>
</dbReference>
<evidence type="ECO:0000256" key="1">
    <source>
        <dbReference type="ARBA" id="ARBA00022737"/>
    </source>
</evidence>
<gene>
    <name evidence="3" type="ORF">LSH36_40g15030</name>
</gene>
<evidence type="ECO:0000313" key="4">
    <source>
        <dbReference type="Proteomes" id="UP001208570"/>
    </source>
</evidence>
<proteinExistence type="predicted"/>
<evidence type="ECO:0000313" key="3">
    <source>
        <dbReference type="EMBL" id="KAK2166301.1"/>
    </source>
</evidence>
<dbReference type="Gene3D" id="2.120.10.30">
    <property type="entry name" value="TolB, C-terminal domain"/>
    <property type="match status" value="2"/>
</dbReference>
<dbReference type="EMBL" id="JAODUP010000040">
    <property type="protein sequence ID" value="KAK2166301.1"/>
    <property type="molecule type" value="Genomic_DNA"/>
</dbReference>
<dbReference type="AlphaFoldDB" id="A0AAD9NFF0"/>
<dbReference type="InterPro" id="IPR050952">
    <property type="entry name" value="TRIM-NHL_E3_ligases"/>
</dbReference>
<feature type="repeat" description="NHL" evidence="2">
    <location>
        <begin position="73"/>
        <end position="116"/>
    </location>
</feature>
<evidence type="ECO:0000256" key="2">
    <source>
        <dbReference type="PROSITE-ProRule" id="PRU00504"/>
    </source>
</evidence>
<dbReference type="PANTHER" id="PTHR24104:SF25">
    <property type="entry name" value="PROTEIN LIN-41"/>
    <property type="match status" value="1"/>
</dbReference>
<keyword evidence="1" id="KW-0677">Repeat</keyword>
<keyword evidence="4" id="KW-1185">Reference proteome</keyword>
<dbReference type="PROSITE" id="PS51125">
    <property type="entry name" value="NHL"/>
    <property type="match status" value="3"/>
</dbReference>
<comment type="caution">
    <text evidence="3">The sequence shown here is derived from an EMBL/GenBank/DDBJ whole genome shotgun (WGS) entry which is preliminary data.</text>
</comment>
<dbReference type="CDD" id="cd05819">
    <property type="entry name" value="NHL"/>
    <property type="match status" value="1"/>
</dbReference>